<reference evidence="3" key="1">
    <citation type="submission" date="2024-05" db="EMBL/GenBank/DDBJ databases">
        <title>30 novel species of actinomycetes from the DSMZ collection.</title>
        <authorList>
            <person name="Nouioui I."/>
        </authorList>
    </citation>
    <scope>NUCLEOTIDE SEQUENCE</scope>
    <source>
        <strain evidence="3">DSM 40712</strain>
    </source>
</reference>
<dbReference type="Pfam" id="PF01663">
    <property type="entry name" value="Phosphodiest"/>
    <property type="match status" value="1"/>
</dbReference>
<feature type="transmembrane region" description="Helical" evidence="2">
    <location>
        <begin position="53"/>
        <end position="72"/>
    </location>
</feature>
<sequence length="724" mass="76848">MRSVGGGRWRRVASQVGRSVTVWAVSTLTMLVLAGILPDFRLQSPDGDSATDIAVTAAFGAGAFGLLSALAWPLLVRLLLLVPALVLGLLVFFLNGGLLLLAIDVNPAGRGGVAPETAVVVAAVMSAVASATGGALAVRDDDAYRRRLYRLADRRRRSGPPCPAGPGTVFIQLDGVGHDVLVDAVDSGAMPTVARWLGRDGTSATHRLAPWRTDWSSQTGASQLGILHGSNHDVPAFRWYEKDSGEVVVCNRPTSAAELQYRAVRRTGDGGLLSLDGASRGNLFGGGADEQALVLSIATRRRSRETRSRSGYFAYFSDPANAVRTAMSFVAEVCREIGQSTRARVHKVRPRVSRGGLYPFVRAFATVVERDVVVAAVMGDMLAGRTAVYADLVAYDEVAHHSGPGGRDAAKVLQRLDRSLALIEKVADHAPRAYRIVVLSDHGQSPGETFRARYGLTLGDLVRAGCGLPVPRRAVGVPPGLEHWGSTRSGAEARNTVRAALHRPVEEGAAQQRPADTPAGRRSEPIVLASGNLGLVSFPDVPHRMTKEELDARHPALLPTLANHPGIGFLLVRSEEHGGVVLGARGAEVPLDRLDEEPGPLAPFGPGAADAVRRTHSFPHTADIMVNSFHDPADGEVLAFEEQIGSHGGLGGAQSRAFLLSPLALSAPVDQGSEIVGAEHVHRVLRRWLRESNGPQIPVDDSRRSIVEGAPFPVAEGFVQDKSA</sequence>
<gene>
    <name evidence="3" type="ORF">RM812_23425</name>
</gene>
<dbReference type="EMBL" id="JAVRFH010000025">
    <property type="protein sequence ID" value="MDT0613150.1"/>
    <property type="molecule type" value="Genomic_DNA"/>
</dbReference>
<dbReference type="RefSeq" id="WP_311575213.1">
    <property type="nucleotide sequence ID" value="NZ_JAVRFH010000025.1"/>
</dbReference>
<protein>
    <submittedName>
        <fullName evidence="3">Phage holin family protein</fullName>
    </submittedName>
</protein>
<organism evidence="3 4">
    <name type="scientific">Streptomyces lancefieldiae</name>
    <dbReference type="NCBI Taxonomy" id="3075520"/>
    <lineage>
        <taxon>Bacteria</taxon>
        <taxon>Bacillati</taxon>
        <taxon>Actinomycetota</taxon>
        <taxon>Actinomycetes</taxon>
        <taxon>Kitasatosporales</taxon>
        <taxon>Streptomycetaceae</taxon>
        <taxon>Streptomyces</taxon>
    </lineage>
</organism>
<evidence type="ECO:0000256" key="2">
    <source>
        <dbReference type="SAM" id="Phobius"/>
    </source>
</evidence>
<feature type="transmembrane region" description="Helical" evidence="2">
    <location>
        <begin position="20"/>
        <end position="38"/>
    </location>
</feature>
<feature type="transmembrane region" description="Helical" evidence="2">
    <location>
        <begin position="118"/>
        <end position="138"/>
    </location>
</feature>
<keyword evidence="4" id="KW-1185">Reference proteome</keyword>
<dbReference type="Proteomes" id="UP001180724">
    <property type="component" value="Unassembled WGS sequence"/>
</dbReference>
<evidence type="ECO:0000313" key="4">
    <source>
        <dbReference type="Proteomes" id="UP001180724"/>
    </source>
</evidence>
<keyword evidence="2" id="KW-0812">Transmembrane</keyword>
<keyword evidence="2" id="KW-0472">Membrane</keyword>
<proteinExistence type="predicted"/>
<feature type="region of interest" description="Disordered" evidence="1">
    <location>
        <begin position="503"/>
        <end position="522"/>
    </location>
</feature>
<comment type="caution">
    <text evidence="3">The sequence shown here is derived from an EMBL/GenBank/DDBJ whole genome shotgun (WGS) entry which is preliminary data.</text>
</comment>
<dbReference type="InterPro" id="IPR007165">
    <property type="entry name" value="Phage_holin_4_2"/>
</dbReference>
<feature type="transmembrane region" description="Helical" evidence="2">
    <location>
        <begin position="79"/>
        <end position="103"/>
    </location>
</feature>
<dbReference type="InterPro" id="IPR017850">
    <property type="entry name" value="Alkaline_phosphatase_core_sf"/>
</dbReference>
<name>A0ABU3ASI6_9ACTN</name>
<dbReference type="SUPFAM" id="SSF53649">
    <property type="entry name" value="Alkaline phosphatase-like"/>
    <property type="match status" value="1"/>
</dbReference>
<evidence type="ECO:0000256" key="1">
    <source>
        <dbReference type="SAM" id="MobiDB-lite"/>
    </source>
</evidence>
<keyword evidence="2" id="KW-1133">Transmembrane helix</keyword>
<accession>A0ABU3ASI6</accession>
<dbReference type="InterPro" id="IPR002591">
    <property type="entry name" value="Phosphodiest/P_Trfase"/>
</dbReference>
<dbReference type="Pfam" id="PF04020">
    <property type="entry name" value="Phage_holin_4_2"/>
    <property type="match status" value="1"/>
</dbReference>
<evidence type="ECO:0000313" key="3">
    <source>
        <dbReference type="EMBL" id="MDT0613150.1"/>
    </source>
</evidence>
<dbReference type="Gene3D" id="3.40.720.10">
    <property type="entry name" value="Alkaline Phosphatase, subunit A"/>
    <property type="match status" value="1"/>
</dbReference>